<evidence type="ECO:0000256" key="9">
    <source>
        <dbReference type="ARBA" id="ARBA00022670"/>
    </source>
</evidence>
<evidence type="ECO:0000256" key="8">
    <source>
        <dbReference type="ARBA" id="ARBA00022645"/>
    </source>
</evidence>
<dbReference type="InterPro" id="IPR003137">
    <property type="entry name" value="PA_domain"/>
</dbReference>
<keyword evidence="13" id="KW-0256">Endoplasmic reticulum</keyword>
<evidence type="ECO:0000256" key="17">
    <source>
        <dbReference type="ARBA" id="ARBA00023145"/>
    </source>
</evidence>
<dbReference type="GO" id="GO:0005615">
    <property type="term" value="C:extracellular space"/>
    <property type="evidence" value="ECO:0007669"/>
    <property type="project" value="TreeGrafter"/>
</dbReference>
<keyword evidence="11 22" id="KW-0732">Signal</keyword>
<feature type="domain" description="PA" evidence="23">
    <location>
        <begin position="148"/>
        <end position="243"/>
    </location>
</feature>
<proteinExistence type="inferred from homology"/>
<evidence type="ECO:0000256" key="19">
    <source>
        <dbReference type="ARBA" id="ARBA00023228"/>
    </source>
</evidence>
<dbReference type="GO" id="GO:0070573">
    <property type="term" value="F:metallodipeptidase activity"/>
    <property type="evidence" value="ECO:0007669"/>
    <property type="project" value="InterPro"/>
</dbReference>
<evidence type="ECO:0000256" key="4">
    <source>
        <dbReference type="ARBA" id="ARBA00004613"/>
    </source>
</evidence>
<protein>
    <recommendedName>
        <fullName evidence="6">Carboxypeptidase Q</fullName>
    </recommendedName>
    <alternativeName>
        <fullName evidence="21">Plasma glutamate carboxypeptidase</fullName>
    </alternativeName>
</protein>
<dbReference type="Proteomes" id="UP001153954">
    <property type="component" value="Unassembled WGS sequence"/>
</dbReference>
<feature type="domain" description="Peptidase M28" evidence="24">
    <location>
        <begin position="271"/>
        <end position="458"/>
    </location>
</feature>
<evidence type="ECO:0000256" key="3">
    <source>
        <dbReference type="ARBA" id="ARBA00004555"/>
    </source>
</evidence>
<evidence type="ECO:0000256" key="15">
    <source>
        <dbReference type="ARBA" id="ARBA00023034"/>
    </source>
</evidence>
<keyword evidence="19" id="KW-0458">Lysosome</keyword>
<dbReference type="Gene3D" id="3.40.630.10">
    <property type="entry name" value="Zn peptidases"/>
    <property type="match status" value="1"/>
</dbReference>
<evidence type="ECO:0000256" key="21">
    <source>
        <dbReference type="ARBA" id="ARBA00033328"/>
    </source>
</evidence>
<keyword evidence="26" id="KW-1185">Reference proteome</keyword>
<dbReference type="Gene3D" id="3.50.30.30">
    <property type="match status" value="1"/>
</dbReference>
<comment type="subcellular location">
    <subcellularLocation>
        <location evidence="1">Endoplasmic reticulum</location>
    </subcellularLocation>
    <subcellularLocation>
        <location evidence="3">Golgi apparatus</location>
    </subcellularLocation>
    <subcellularLocation>
        <location evidence="2">Lysosome</location>
    </subcellularLocation>
    <subcellularLocation>
        <location evidence="4">Secreted</location>
    </subcellularLocation>
</comment>
<dbReference type="SUPFAM" id="SSF53187">
    <property type="entry name" value="Zn-dependent exopeptidases"/>
    <property type="match status" value="1"/>
</dbReference>
<evidence type="ECO:0000256" key="13">
    <source>
        <dbReference type="ARBA" id="ARBA00022824"/>
    </source>
</evidence>
<accession>A0AAU9TXP8</accession>
<evidence type="ECO:0000256" key="6">
    <source>
        <dbReference type="ARBA" id="ARBA00014116"/>
    </source>
</evidence>
<evidence type="ECO:0000256" key="11">
    <source>
        <dbReference type="ARBA" id="ARBA00022729"/>
    </source>
</evidence>
<keyword evidence="16" id="KW-0482">Metalloprotease</keyword>
<keyword evidence="14" id="KW-0862">Zinc</keyword>
<dbReference type="GO" id="GO:0005794">
    <property type="term" value="C:Golgi apparatus"/>
    <property type="evidence" value="ECO:0007669"/>
    <property type="project" value="UniProtKB-SubCell"/>
</dbReference>
<evidence type="ECO:0000256" key="20">
    <source>
        <dbReference type="ARBA" id="ARBA00025833"/>
    </source>
</evidence>
<keyword evidence="12" id="KW-0378">Hydrolase</keyword>
<dbReference type="GO" id="GO:0005783">
    <property type="term" value="C:endoplasmic reticulum"/>
    <property type="evidence" value="ECO:0007669"/>
    <property type="project" value="UniProtKB-SubCell"/>
</dbReference>
<evidence type="ECO:0000256" key="10">
    <source>
        <dbReference type="ARBA" id="ARBA00022723"/>
    </source>
</evidence>
<evidence type="ECO:0000256" key="16">
    <source>
        <dbReference type="ARBA" id="ARBA00023049"/>
    </source>
</evidence>
<sequence>MSFYTQILITLFIIFASEAKFLPKKCNSCKALLGDDLIKEIASYENVKNEIFKYVLEGDFKSKTYDELEKFVDKFGARPSGSQVLEDSIDYMIQLTREEEINDIVTEELEVPHWIRGTEKITMLEPRVKEIDLLGLGRSVTTPPEGITAEVVVVKNFEELSELSNKDVDGKIVLYDPIFTSYGETVVYRTQGAARAAEKGAVASLVRSIAPFSINSPHTGSQTYNENFEKIPAAAISLEDADLLRRIYNRGEKIVLNMTMSSTYESKTSRNTIIDLKGRDNPEKLVIVSGHIDSWDVGQGAMDDGGGLFVSWAAPVIMKRLNLRPKRTVRSIFWTAEELGLIGAYAYEEKHRNESHNINFIMESDEGTFTPLGLIVAGTQKARCIIAEILKLFKSINASTLVESDSPGSDISVIIRNGIPGASLHNANERYFWFHHTEGDTMNVESPEELDLCTAFWTAVTYIIADISVDIPR</sequence>
<dbReference type="FunFam" id="3.50.30.30:FF:000009">
    <property type="entry name" value="Carboxypeptidase Q"/>
    <property type="match status" value="1"/>
</dbReference>
<keyword evidence="8" id="KW-0121">Carboxypeptidase</keyword>
<feature type="chain" id="PRO_5043773567" description="Carboxypeptidase Q" evidence="22">
    <location>
        <begin position="20"/>
        <end position="473"/>
    </location>
</feature>
<comment type="subunit">
    <text evidence="20">Homodimer. The monomeric form is inactive while the homodimer is active.</text>
</comment>
<dbReference type="FunFam" id="3.40.630.10:FF:000036">
    <property type="entry name" value="Carboxypeptidase Q"/>
    <property type="match status" value="1"/>
</dbReference>
<keyword evidence="7" id="KW-0964">Secreted</keyword>
<evidence type="ECO:0000313" key="25">
    <source>
        <dbReference type="EMBL" id="CAH2091768.1"/>
    </source>
</evidence>
<dbReference type="GO" id="GO:0006508">
    <property type="term" value="P:proteolysis"/>
    <property type="evidence" value="ECO:0007669"/>
    <property type="project" value="UniProtKB-KW"/>
</dbReference>
<evidence type="ECO:0000313" key="26">
    <source>
        <dbReference type="Proteomes" id="UP001153954"/>
    </source>
</evidence>
<evidence type="ECO:0000256" key="5">
    <source>
        <dbReference type="ARBA" id="ARBA00010918"/>
    </source>
</evidence>
<dbReference type="Pfam" id="PF04389">
    <property type="entry name" value="Peptidase_M28"/>
    <property type="match status" value="1"/>
</dbReference>
<keyword evidence="10" id="KW-0479">Metal-binding</keyword>
<gene>
    <name evidence="25" type="ORF">EEDITHA_LOCUS7602</name>
</gene>
<dbReference type="PANTHER" id="PTHR12053">
    <property type="entry name" value="PROTEASE FAMILY M28 PLASMA GLUTAMATE CARBOXYPEPTIDASE-RELATED"/>
    <property type="match status" value="1"/>
</dbReference>
<comment type="caution">
    <text evidence="25">The sequence shown here is derived from an EMBL/GenBank/DDBJ whole genome shotgun (WGS) entry which is preliminary data.</text>
</comment>
<dbReference type="InterPro" id="IPR007484">
    <property type="entry name" value="Peptidase_M28"/>
</dbReference>
<evidence type="ECO:0000256" key="18">
    <source>
        <dbReference type="ARBA" id="ARBA00023180"/>
    </source>
</evidence>
<keyword evidence="9" id="KW-0645">Protease</keyword>
<dbReference type="GO" id="GO:0004180">
    <property type="term" value="F:carboxypeptidase activity"/>
    <property type="evidence" value="ECO:0007669"/>
    <property type="project" value="UniProtKB-KW"/>
</dbReference>
<evidence type="ECO:0000256" key="7">
    <source>
        <dbReference type="ARBA" id="ARBA00022525"/>
    </source>
</evidence>
<keyword evidence="17" id="KW-0865">Zymogen</keyword>
<comment type="similarity">
    <text evidence="5">Belongs to the peptidase M28 family.</text>
</comment>
<dbReference type="GO" id="GO:0043171">
    <property type="term" value="P:peptide catabolic process"/>
    <property type="evidence" value="ECO:0007669"/>
    <property type="project" value="TreeGrafter"/>
</dbReference>
<dbReference type="Pfam" id="PF02225">
    <property type="entry name" value="PA"/>
    <property type="match status" value="1"/>
</dbReference>
<keyword evidence="15" id="KW-0333">Golgi apparatus</keyword>
<feature type="signal peptide" evidence="22">
    <location>
        <begin position="1"/>
        <end position="19"/>
    </location>
</feature>
<keyword evidence="18" id="KW-0325">Glycoprotein</keyword>
<evidence type="ECO:0000256" key="2">
    <source>
        <dbReference type="ARBA" id="ARBA00004371"/>
    </source>
</evidence>
<dbReference type="GO" id="GO:0005764">
    <property type="term" value="C:lysosome"/>
    <property type="evidence" value="ECO:0007669"/>
    <property type="project" value="UniProtKB-SubCell"/>
</dbReference>
<evidence type="ECO:0000256" key="14">
    <source>
        <dbReference type="ARBA" id="ARBA00022833"/>
    </source>
</evidence>
<dbReference type="EMBL" id="CAKOGL010000011">
    <property type="protein sequence ID" value="CAH2091768.1"/>
    <property type="molecule type" value="Genomic_DNA"/>
</dbReference>
<evidence type="ECO:0000259" key="23">
    <source>
        <dbReference type="Pfam" id="PF02225"/>
    </source>
</evidence>
<dbReference type="PANTHER" id="PTHR12053:SF3">
    <property type="entry name" value="CARBOXYPEPTIDASE Q"/>
    <property type="match status" value="1"/>
</dbReference>
<evidence type="ECO:0000256" key="22">
    <source>
        <dbReference type="SAM" id="SignalP"/>
    </source>
</evidence>
<evidence type="ECO:0000256" key="1">
    <source>
        <dbReference type="ARBA" id="ARBA00004240"/>
    </source>
</evidence>
<dbReference type="GO" id="GO:0046872">
    <property type="term" value="F:metal ion binding"/>
    <property type="evidence" value="ECO:0007669"/>
    <property type="project" value="UniProtKB-KW"/>
</dbReference>
<dbReference type="AlphaFoldDB" id="A0AAU9TXP8"/>
<organism evidence="25 26">
    <name type="scientific">Euphydryas editha</name>
    <name type="common">Edith's checkerspot</name>
    <dbReference type="NCBI Taxonomy" id="104508"/>
    <lineage>
        <taxon>Eukaryota</taxon>
        <taxon>Metazoa</taxon>
        <taxon>Ecdysozoa</taxon>
        <taxon>Arthropoda</taxon>
        <taxon>Hexapoda</taxon>
        <taxon>Insecta</taxon>
        <taxon>Pterygota</taxon>
        <taxon>Neoptera</taxon>
        <taxon>Endopterygota</taxon>
        <taxon>Lepidoptera</taxon>
        <taxon>Glossata</taxon>
        <taxon>Ditrysia</taxon>
        <taxon>Papilionoidea</taxon>
        <taxon>Nymphalidae</taxon>
        <taxon>Nymphalinae</taxon>
        <taxon>Euphydryas</taxon>
    </lineage>
</organism>
<name>A0AAU9TXP8_EUPED</name>
<dbReference type="InterPro" id="IPR039866">
    <property type="entry name" value="CPQ"/>
</dbReference>
<evidence type="ECO:0000259" key="24">
    <source>
        <dbReference type="Pfam" id="PF04389"/>
    </source>
</evidence>
<evidence type="ECO:0000256" key="12">
    <source>
        <dbReference type="ARBA" id="ARBA00022801"/>
    </source>
</evidence>
<reference evidence="25" key="1">
    <citation type="submission" date="2022-03" db="EMBL/GenBank/DDBJ databases">
        <authorList>
            <person name="Tunstrom K."/>
        </authorList>
    </citation>
    <scope>NUCLEOTIDE SEQUENCE</scope>
</reference>